<feature type="transmembrane region" description="Helical" evidence="1">
    <location>
        <begin position="151"/>
        <end position="169"/>
    </location>
</feature>
<gene>
    <name evidence="2" type="ORF">IX39_18265</name>
</gene>
<dbReference type="Proteomes" id="UP000028713">
    <property type="component" value="Unassembled WGS sequence"/>
</dbReference>
<comment type="caution">
    <text evidence="2">The sequence shown here is derived from an EMBL/GenBank/DDBJ whole genome shotgun (WGS) entry which is preliminary data.</text>
</comment>
<organism evidence="2 3">
    <name type="scientific">Chryseobacterium formosense</name>
    <dbReference type="NCBI Taxonomy" id="236814"/>
    <lineage>
        <taxon>Bacteria</taxon>
        <taxon>Pseudomonadati</taxon>
        <taxon>Bacteroidota</taxon>
        <taxon>Flavobacteriia</taxon>
        <taxon>Flavobacteriales</taxon>
        <taxon>Weeksellaceae</taxon>
        <taxon>Chryseobacterium group</taxon>
        <taxon>Chryseobacterium</taxon>
    </lineage>
</organism>
<evidence type="ECO:0000313" key="3">
    <source>
        <dbReference type="Proteomes" id="UP000028713"/>
    </source>
</evidence>
<keyword evidence="1" id="KW-1133">Transmembrane helix</keyword>
<reference evidence="2 3" key="1">
    <citation type="submission" date="2014-07" db="EMBL/GenBank/DDBJ databases">
        <title>Genome of Chryseobacterium formosense LMG 24722.</title>
        <authorList>
            <person name="Pipes S.E."/>
            <person name="Stropko S.J."/>
            <person name="Newman J.D."/>
        </authorList>
    </citation>
    <scope>NUCLEOTIDE SEQUENCE [LARGE SCALE GENOMIC DNA]</scope>
    <source>
        <strain evidence="2 3">LMG 24722</strain>
    </source>
</reference>
<dbReference type="RefSeq" id="WP_034679030.1">
    <property type="nucleotide sequence ID" value="NZ_FPAP01000005.1"/>
</dbReference>
<evidence type="ECO:0000313" key="2">
    <source>
        <dbReference type="EMBL" id="KFE97714.1"/>
    </source>
</evidence>
<keyword evidence="3" id="KW-1185">Reference proteome</keyword>
<proteinExistence type="predicted"/>
<keyword evidence="1" id="KW-0812">Transmembrane</keyword>
<name>A0A085YZV1_9FLAO</name>
<keyword evidence="1" id="KW-0472">Membrane</keyword>
<dbReference type="AlphaFoldDB" id="A0A085YZV1"/>
<accession>A0A085YZV1</accession>
<dbReference type="eggNOG" id="ENOG502ZY5V">
    <property type="taxonomic scope" value="Bacteria"/>
</dbReference>
<feature type="transmembrane region" description="Helical" evidence="1">
    <location>
        <begin position="126"/>
        <end position="145"/>
    </location>
</feature>
<protein>
    <submittedName>
        <fullName evidence="2">Uncharacterized protein</fullName>
    </submittedName>
</protein>
<evidence type="ECO:0000256" key="1">
    <source>
        <dbReference type="SAM" id="Phobius"/>
    </source>
</evidence>
<sequence length="171" mass="19466">MKTTKTLAQISNSKSFQLSEILVSWQYYTEETVILAYSEIKRRGIQINEEIEKLITAFAVAQGKPIDQLEAEFFESKNVENYQEYHNSLPQFSETVTEENKKLEKLRRDQAFQREVFEKKQANKDILYGGLWFVGGLAITLASLASGKGGFIAYGAVIFGGVQFFRGLMKN</sequence>
<dbReference type="EMBL" id="JPRP01000004">
    <property type="protein sequence ID" value="KFE97714.1"/>
    <property type="molecule type" value="Genomic_DNA"/>
</dbReference>
<dbReference type="OrthoDB" id="1003670at2"/>